<feature type="transmembrane region" description="Helical" evidence="1">
    <location>
        <begin position="303"/>
        <end position="323"/>
    </location>
</feature>
<keyword evidence="3" id="KW-0808">Transferase</keyword>
<feature type="transmembrane region" description="Helical" evidence="1">
    <location>
        <begin position="61"/>
        <end position="94"/>
    </location>
</feature>
<feature type="transmembrane region" description="Helical" evidence="1">
    <location>
        <begin position="195"/>
        <end position="211"/>
    </location>
</feature>
<dbReference type="GO" id="GO:0016020">
    <property type="term" value="C:membrane"/>
    <property type="evidence" value="ECO:0007669"/>
    <property type="project" value="TreeGrafter"/>
</dbReference>
<feature type="transmembrane region" description="Helical" evidence="1">
    <location>
        <begin position="251"/>
        <end position="267"/>
    </location>
</feature>
<sequence>MYKFLQSIPDKLARVTSGRKLISEIDGLRFFAILPVLIQHLNERFERNTTIDFIHPKADTFAYFLAYRGFLGVYIFFVISGFILALPFASYHLASGKKIGIRQYFWRRLTRLEPPYIFWISIFFLVYVFQRHVSFFEYLPHYFANITYTHAIFYGVWSPFNPPTWTLEIEIQFYILAPFLSYLFFKIPKKGIRRGLNIGFILVLMLLQQYFKWYLPPFSLSILGHLHYFLIGFMLADLYICDWASIKKSKFYDIVAVLALAGLIGLWSWGFEFINRLAVVICLFVFFIAAFKGNLINRLITNRWVMAIGGMCYTIYLIHLPFAEFFIRLSKYVTFTRDYTINLLLQLALFLPVVLALSAVFFLCFEKPFMDKDWPSRVAQRVSSIWKRQ</sequence>
<dbReference type="GO" id="GO:0009103">
    <property type="term" value="P:lipopolysaccharide biosynthetic process"/>
    <property type="evidence" value="ECO:0007669"/>
    <property type="project" value="TreeGrafter"/>
</dbReference>
<dbReference type="GO" id="GO:0016747">
    <property type="term" value="F:acyltransferase activity, transferring groups other than amino-acyl groups"/>
    <property type="evidence" value="ECO:0007669"/>
    <property type="project" value="InterPro"/>
</dbReference>
<dbReference type="PANTHER" id="PTHR23028:SF53">
    <property type="entry name" value="ACYL_TRANSF_3 DOMAIN-CONTAINING PROTEIN"/>
    <property type="match status" value="1"/>
</dbReference>
<dbReference type="InterPro" id="IPR050879">
    <property type="entry name" value="Acyltransferase_3"/>
</dbReference>
<feature type="transmembrane region" description="Helical" evidence="1">
    <location>
        <begin position="217"/>
        <end position="239"/>
    </location>
</feature>
<protein>
    <submittedName>
        <fullName evidence="3">Peptidoglycan/LPS O-acetylase OafA/YrhL, contains acyltransferase and SGNH-hydrolase domains</fullName>
    </submittedName>
</protein>
<dbReference type="Proteomes" id="UP000198836">
    <property type="component" value="Unassembled WGS sequence"/>
</dbReference>
<dbReference type="OrthoDB" id="290051at2"/>
<feature type="transmembrane region" description="Helical" evidence="1">
    <location>
        <begin position="343"/>
        <end position="365"/>
    </location>
</feature>
<name>A0A1I0SS56_9SPHI</name>
<feature type="transmembrane region" description="Helical" evidence="1">
    <location>
        <begin position="171"/>
        <end position="188"/>
    </location>
</feature>
<feature type="transmembrane region" description="Helical" evidence="1">
    <location>
        <begin position="115"/>
        <end position="133"/>
    </location>
</feature>
<proteinExistence type="predicted"/>
<dbReference type="InterPro" id="IPR002656">
    <property type="entry name" value="Acyl_transf_3_dom"/>
</dbReference>
<feature type="domain" description="Acyltransferase 3" evidence="2">
    <location>
        <begin position="23"/>
        <end position="361"/>
    </location>
</feature>
<keyword evidence="4" id="KW-1185">Reference proteome</keyword>
<evidence type="ECO:0000259" key="2">
    <source>
        <dbReference type="Pfam" id="PF01757"/>
    </source>
</evidence>
<evidence type="ECO:0000313" key="4">
    <source>
        <dbReference type="Proteomes" id="UP000198836"/>
    </source>
</evidence>
<dbReference type="RefSeq" id="WP_090980812.1">
    <property type="nucleotide sequence ID" value="NZ_FOJM01000003.1"/>
</dbReference>
<dbReference type="GO" id="GO:0016787">
    <property type="term" value="F:hydrolase activity"/>
    <property type="evidence" value="ECO:0007669"/>
    <property type="project" value="UniProtKB-KW"/>
</dbReference>
<evidence type="ECO:0000313" key="3">
    <source>
        <dbReference type="EMBL" id="SFA42345.1"/>
    </source>
</evidence>
<keyword evidence="1" id="KW-0472">Membrane</keyword>
<accession>A0A1I0SS56</accession>
<evidence type="ECO:0000256" key="1">
    <source>
        <dbReference type="SAM" id="Phobius"/>
    </source>
</evidence>
<gene>
    <name evidence="3" type="ORF">SAMN04488511_10344</name>
</gene>
<keyword evidence="3" id="KW-0378">Hydrolase</keyword>
<keyword evidence="3" id="KW-0012">Acyltransferase</keyword>
<dbReference type="PANTHER" id="PTHR23028">
    <property type="entry name" value="ACETYLTRANSFERASE"/>
    <property type="match status" value="1"/>
</dbReference>
<feature type="transmembrane region" description="Helical" evidence="1">
    <location>
        <begin position="273"/>
        <end position="291"/>
    </location>
</feature>
<dbReference type="STRING" id="332999.SAMN04488511_10344"/>
<reference evidence="4" key="1">
    <citation type="submission" date="2016-10" db="EMBL/GenBank/DDBJ databases">
        <authorList>
            <person name="Varghese N."/>
            <person name="Submissions S."/>
        </authorList>
    </citation>
    <scope>NUCLEOTIDE SEQUENCE [LARGE SCALE GENOMIC DNA]</scope>
    <source>
        <strain evidence="4">DSM 18130</strain>
    </source>
</reference>
<keyword evidence="1" id="KW-1133">Transmembrane helix</keyword>
<dbReference type="EMBL" id="FOJM01000003">
    <property type="protein sequence ID" value="SFA42345.1"/>
    <property type="molecule type" value="Genomic_DNA"/>
</dbReference>
<dbReference type="AlphaFoldDB" id="A0A1I0SS56"/>
<keyword evidence="1" id="KW-0812">Transmembrane</keyword>
<organism evidence="3 4">
    <name type="scientific">Pedobacter suwonensis</name>
    <dbReference type="NCBI Taxonomy" id="332999"/>
    <lineage>
        <taxon>Bacteria</taxon>
        <taxon>Pseudomonadati</taxon>
        <taxon>Bacteroidota</taxon>
        <taxon>Sphingobacteriia</taxon>
        <taxon>Sphingobacteriales</taxon>
        <taxon>Sphingobacteriaceae</taxon>
        <taxon>Pedobacter</taxon>
    </lineage>
</organism>
<dbReference type="Pfam" id="PF01757">
    <property type="entry name" value="Acyl_transf_3"/>
    <property type="match status" value="1"/>
</dbReference>